<comment type="subcellular location">
    <subcellularLocation>
        <location evidence="9">Membrane</location>
        <topology evidence="9">Single-pass type II membrane protein</topology>
    </subcellularLocation>
</comment>
<reference evidence="11 12" key="1">
    <citation type="submission" date="2019-10" db="EMBL/GenBank/DDBJ databases">
        <title>Genome diversity of Sutterella seckii.</title>
        <authorList>
            <person name="Chaplin A.V."/>
            <person name="Sokolova S.R."/>
            <person name="Mosin K.A."/>
            <person name="Ivanova E.L."/>
            <person name="Kochetkova T.O."/>
            <person name="Goltsov A.Y."/>
            <person name="Trofimov D.Y."/>
            <person name="Efimov B.A."/>
        </authorList>
    </citation>
    <scope>NUCLEOTIDE SEQUENCE [LARGE SCALE GENOMIC DNA]</scope>
    <source>
        <strain evidence="11 12">ASD393</strain>
    </source>
</reference>
<comment type="caution">
    <text evidence="11">The sequence shown here is derived from an EMBL/GenBank/DDBJ whole genome shotgun (WGS) entry which is preliminary data.</text>
</comment>
<keyword evidence="6 8" id="KW-0378">Hydrolase</keyword>
<dbReference type="InterPro" id="IPR019757">
    <property type="entry name" value="Pept_S26A_signal_pept_1_Lys-AS"/>
</dbReference>
<sequence length="296" mass="34227">MNFALILFLLSIFTGIFWILERVKFYPARVRKAEALASEFEAANREALRRGEASVAEEYRAIRARAIRQPWWLEYTAGLFPVILVVFLLRSFLFEPFRIPSGSMLPTLHIGDFILVNKFDYGIRLPVSNMKVIDLGAPKRGDVVVFRYPMDENVDFIKRVVGVPGDRVEYRDKVVYINGVEQKQSDPRDFVDESTMVTLDERDEDLAGVSHLMALDHRRPSWVPMHAVMRKEETCDYNNRGFVCTVPDGKYFVMGDNRDNSEDSRYWGFVPDENLVGRAVFIWANFGDMTRIGSFR</sequence>
<keyword evidence="8" id="KW-0472">Membrane</keyword>
<dbReference type="InterPro" id="IPR000223">
    <property type="entry name" value="Pept_S26A_signal_pept_1"/>
</dbReference>
<gene>
    <name evidence="11" type="primary">lepB</name>
    <name evidence="11" type="ORF">GBM95_02010</name>
</gene>
<comment type="caution">
    <text evidence="9">Lacks conserved residue(s) required for the propagation of feature annotation.</text>
</comment>
<dbReference type="InterPro" id="IPR019756">
    <property type="entry name" value="Pept_S26A_signal_pept_1_Ser-AS"/>
</dbReference>
<evidence type="ECO:0000256" key="2">
    <source>
        <dbReference type="ARBA" id="ARBA00009370"/>
    </source>
</evidence>
<evidence type="ECO:0000256" key="9">
    <source>
        <dbReference type="RuleBase" id="RU362042"/>
    </source>
</evidence>
<organism evidence="11 12">
    <name type="scientific">Sutterella seckii</name>
    <dbReference type="NCBI Taxonomy" id="1944635"/>
    <lineage>
        <taxon>Bacteria</taxon>
        <taxon>Pseudomonadati</taxon>
        <taxon>Pseudomonadota</taxon>
        <taxon>Betaproteobacteria</taxon>
        <taxon>Burkholderiales</taxon>
        <taxon>Sutterellaceae</taxon>
        <taxon>Sutterella</taxon>
    </lineage>
</organism>
<dbReference type="NCBIfam" id="TIGR02227">
    <property type="entry name" value="sigpep_I_bact"/>
    <property type="match status" value="1"/>
</dbReference>
<dbReference type="Pfam" id="PF10502">
    <property type="entry name" value="Peptidase_S26"/>
    <property type="match status" value="1"/>
</dbReference>
<evidence type="ECO:0000256" key="4">
    <source>
        <dbReference type="ARBA" id="ARBA00019232"/>
    </source>
</evidence>
<evidence type="ECO:0000256" key="7">
    <source>
        <dbReference type="PIRSR" id="PIRSR600223-1"/>
    </source>
</evidence>
<dbReference type="Proteomes" id="UP000430564">
    <property type="component" value="Unassembled WGS sequence"/>
</dbReference>
<dbReference type="GO" id="GO:0006465">
    <property type="term" value="P:signal peptide processing"/>
    <property type="evidence" value="ECO:0007669"/>
    <property type="project" value="InterPro"/>
</dbReference>
<evidence type="ECO:0000256" key="1">
    <source>
        <dbReference type="ARBA" id="ARBA00000677"/>
    </source>
</evidence>
<name>A0A6I1EUW1_9BURK</name>
<dbReference type="OrthoDB" id="9815782at2"/>
<evidence type="ECO:0000256" key="5">
    <source>
        <dbReference type="ARBA" id="ARBA00022670"/>
    </source>
</evidence>
<feature type="active site" evidence="7">
    <location>
        <position position="103"/>
    </location>
</feature>
<comment type="similarity">
    <text evidence="2 9">Belongs to the peptidase S26 family.</text>
</comment>
<feature type="transmembrane region" description="Helical" evidence="8">
    <location>
        <begin position="72"/>
        <end position="93"/>
    </location>
</feature>
<dbReference type="PANTHER" id="PTHR43390:SF1">
    <property type="entry name" value="CHLOROPLAST PROCESSING PEPTIDASE"/>
    <property type="match status" value="1"/>
</dbReference>
<dbReference type="GO" id="GO:0009003">
    <property type="term" value="F:signal peptidase activity"/>
    <property type="evidence" value="ECO:0007669"/>
    <property type="project" value="UniProtKB-EC"/>
</dbReference>
<keyword evidence="5 8" id="KW-0645">Protease</keyword>
<dbReference type="InterPro" id="IPR036286">
    <property type="entry name" value="LexA/Signal_pep-like_sf"/>
</dbReference>
<evidence type="ECO:0000256" key="6">
    <source>
        <dbReference type="ARBA" id="ARBA00022801"/>
    </source>
</evidence>
<keyword evidence="8" id="KW-1133">Transmembrane helix</keyword>
<dbReference type="GO" id="GO:0016020">
    <property type="term" value="C:membrane"/>
    <property type="evidence" value="ECO:0007669"/>
    <property type="project" value="UniProtKB-SubCell"/>
</dbReference>
<feature type="transmembrane region" description="Helical" evidence="8">
    <location>
        <begin position="6"/>
        <end position="23"/>
    </location>
</feature>
<evidence type="ECO:0000259" key="10">
    <source>
        <dbReference type="Pfam" id="PF10502"/>
    </source>
</evidence>
<feature type="domain" description="Peptidase S26" evidence="10">
    <location>
        <begin position="73"/>
        <end position="283"/>
    </location>
</feature>
<evidence type="ECO:0000256" key="8">
    <source>
        <dbReference type="RuleBase" id="RU003993"/>
    </source>
</evidence>
<dbReference type="CDD" id="cd06530">
    <property type="entry name" value="S26_SPase_I"/>
    <property type="match status" value="1"/>
</dbReference>
<dbReference type="SUPFAM" id="SSF51306">
    <property type="entry name" value="LexA/Signal peptidase"/>
    <property type="match status" value="1"/>
</dbReference>
<accession>A0A6I1EUW1</accession>
<dbReference type="InterPro" id="IPR019533">
    <property type="entry name" value="Peptidase_S26"/>
</dbReference>
<dbReference type="RefSeq" id="WP_152157546.1">
    <property type="nucleotide sequence ID" value="NZ_WEHX01000005.1"/>
</dbReference>
<dbReference type="PROSITE" id="PS00761">
    <property type="entry name" value="SPASE_I_3"/>
    <property type="match status" value="1"/>
</dbReference>
<proteinExistence type="inferred from homology"/>
<evidence type="ECO:0000256" key="3">
    <source>
        <dbReference type="ARBA" id="ARBA00013208"/>
    </source>
</evidence>
<keyword evidence="8" id="KW-0812">Transmembrane</keyword>
<dbReference type="EMBL" id="WEHX01000005">
    <property type="protein sequence ID" value="KAB7662679.1"/>
    <property type="molecule type" value="Genomic_DNA"/>
</dbReference>
<dbReference type="Gene3D" id="2.10.109.10">
    <property type="entry name" value="Umud Fragment, subunit A"/>
    <property type="match status" value="1"/>
</dbReference>
<dbReference type="PANTHER" id="PTHR43390">
    <property type="entry name" value="SIGNAL PEPTIDASE I"/>
    <property type="match status" value="1"/>
</dbReference>
<dbReference type="EC" id="3.4.21.89" evidence="3 8"/>
<dbReference type="GO" id="GO:0004252">
    <property type="term" value="F:serine-type endopeptidase activity"/>
    <property type="evidence" value="ECO:0007669"/>
    <property type="project" value="InterPro"/>
</dbReference>
<comment type="catalytic activity">
    <reaction evidence="1 8">
        <text>Cleavage of hydrophobic, N-terminal signal or leader sequences from secreted and periplasmic proteins.</text>
        <dbReference type="EC" id="3.4.21.89"/>
    </reaction>
</comment>
<dbReference type="AlphaFoldDB" id="A0A6I1EUW1"/>
<dbReference type="PRINTS" id="PR00727">
    <property type="entry name" value="LEADERPTASE"/>
</dbReference>
<evidence type="ECO:0000313" key="12">
    <source>
        <dbReference type="Proteomes" id="UP000430564"/>
    </source>
</evidence>
<evidence type="ECO:0000313" key="11">
    <source>
        <dbReference type="EMBL" id="KAB7662679.1"/>
    </source>
</evidence>
<feature type="active site" evidence="7">
    <location>
        <position position="158"/>
    </location>
</feature>
<dbReference type="InterPro" id="IPR019758">
    <property type="entry name" value="Pept_S26A_signal_pept_1_CS"/>
</dbReference>
<dbReference type="PROSITE" id="PS00501">
    <property type="entry name" value="SPASE_I_1"/>
    <property type="match status" value="1"/>
</dbReference>
<protein>
    <recommendedName>
        <fullName evidence="4 8">Signal peptidase I</fullName>
        <ecNumber evidence="3 8">3.4.21.89</ecNumber>
    </recommendedName>
</protein>
<dbReference type="PROSITE" id="PS00760">
    <property type="entry name" value="SPASE_I_2"/>
    <property type="match status" value="1"/>
</dbReference>